<evidence type="ECO:0000256" key="1">
    <source>
        <dbReference type="SAM" id="MobiDB-lite"/>
    </source>
</evidence>
<name>A0A392S4U2_9FABA</name>
<dbReference type="AlphaFoldDB" id="A0A392S4U2"/>
<evidence type="ECO:0000313" key="3">
    <source>
        <dbReference type="Proteomes" id="UP000265520"/>
    </source>
</evidence>
<proteinExistence type="predicted"/>
<dbReference type="EMBL" id="LXQA010323543">
    <property type="protein sequence ID" value="MCI43911.1"/>
    <property type="molecule type" value="Genomic_DNA"/>
</dbReference>
<accession>A0A392S4U2</accession>
<dbReference type="Proteomes" id="UP000265520">
    <property type="component" value="Unassembled WGS sequence"/>
</dbReference>
<evidence type="ECO:0000313" key="2">
    <source>
        <dbReference type="EMBL" id="MCI43911.1"/>
    </source>
</evidence>
<feature type="region of interest" description="Disordered" evidence="1">
    <location>
        <begin position="18"/>
        <end position="38"/>
    </location>
</feature>
<keyword evidence="3" id="KW-1185">Reference proteome</keyword>
<organism evidence="2 3">
    <name type="scientific">Trifolium medium</name>
    <dbReference type="NCBI Taxonomy" id="97028"/>
    <lineage>
        <taxon>Eukaryota</taxon>
        <taxon>Viridiplantae</taxon>
        <taxon>Streptophyta</taxon>
        <taxon>Embryophyta</taxon>
        <taxon>Tracheophyta</taxon>
        <taxon>Spermatophyta</taxon>
        <taxon>Magnoliopsida</taxon>
        <taxon>eudicotyledons</taxon>
        <taxon>Gunneridae</taxon>
        <taxon>Pentapetalae</taxon>
        <taxon>rosids</taxon>
        <taxon>fabids</taxon>
        <taxon>Fabales</taxon>
        <taxon>Fabaceae</taxon>
        <taxon>Papilionoideae</taxon>
        <taxon>50 kb inversion clade</taxon>
        <taxon>NPAAA clade</taxon>
        <taxon>Hologalegina</taxon>
        <taxon>IRL clade</taxon>
        <taxon>Trifolieae</taxon>
        <taxon>Trifolium</taxon>
    </lineage>
</organism>
<reference evidence="2 3" key="1">
    <citation type="journal article" date="2018" name="Front. Plant Sci.">
        <title>Red Clover (Trifolium pratense) and Zigzag Clover (T. medium) - A Picture of Genomic Similarities and Differences.</title>
        <authorList>
            <person name="Dluhosova J."/>
            <person name="Istvanek J."/>
            <person name="Nedelnik J."/>
            <person name="Repkova J."/>
        </authorList>
    </citation>
    <scope>NUCLEOTIDE SEQUENCE [LARGE SCALE GENOMIC DNA]</scope>
    <source>
        <strain evidence="3">cv. 10/8</strain>
        <tissue evidence="2">Leaf</tissue>
    </source>
</reference>
<feature type="non-terminal residue" evidence="2">
    <location>
        <position position="1"/>
    </location>
</feature>
<sequence length="111" mass="12177">VKGLDYKYFHAKFSVGPVNNRGGNGGNEGHKEVGEEQDQGMQEVMEEIDRFGGGAVPAQGSQGSGSGWAYTHSEHGLASLLHNLDLNTHYRLPNVYYQTQGALYIEAMSYR</sequence>
<comment type="caution">
    <text evidence="2">The sequence shown here is derived from an EMBL/GenBank/DDBJ whole genome shotgun (WGS) entry which is preliminary data.</text>
</comment>
<protein>
    <submittedName>
        <fullName evidence="2">Uncharacterized protein</fullName>
    </submittedName>
</protein>
<feature type="non-terminal residue" evidence="2">
    <location>
        <position position="111"/>
    </location>
</feature>